<sequence length="535" mass="61606">MISEYSDLYIENKPHPTDVFSYSLYDFDGKQLYSEPHYNSLLDSDPKLKKVVERFIDYGNIHSNISAFRKFKNDRNIQLMVRSKNDLIYKVNFEINLKGGYVLAHIESTARNLSNTEKNRIQRFRSIKHDLVRTLKLEKTYFYLVNIEIYNHPVLHKYETQIYEAVFLDLHTEFLTITNSQNVGLRISTNQIFFAYQINKPDVDINWIPSSLISYMKNTIQIDNHEFHLKLSIGGFHTAETTTSPLHILKGLRANLKKVIDYPFSRYATQNQNDSSNLIATYLSLRNSVHKKELLLYYQPIVHAETKALHSLEALSRWNHSAKGMISPDVFIPLAEESGLISSIGAWVIQNALWDLSQIRKNEFLSSNPLISINVSPFQLKNPEFADNLISYFSKLNLIPNSIVLEITESRYEETALIIEQMSILKRFGFQIAIDDFGIGNSNFSRIEKIECDYVKLDKSLIIGVDTNQSKRSVLKAISQVLLSLGKKTVFEGIENLELEKIALDCGANFLQGYHYGKPTQITDLSSFRFPLISQ</sequence>
<dbReference type="RefSeq" id="WP_135670742.1">
    <property type="nucleotide sequence ID" value="NZ_RQGN01000044.1"/>
</dbReference>
<feature type="domain" description="EAL" evidence="1">
    <location>
        <begin position="278"/>
        <end position="533"/>
    </location>
</feature>
<dbReference type="GO" id="GO:0071111">
    <property type="term" value="F:cyclic-guanylate-specific phosphodiesterase activity"/>
    <property type="evidence" value="ECO:0007669"/>
    <property type="project" value="InterPro"/>
</dbReference>
<dbReference type="InterPro" id="IPR001633">
    <property type="entry name" value="EAL_dom"/>
</dbReference>
<dbReference type="SUPFAM" id="SSF141868">
    <property type="entry name" value="EAL domain-like"/>
    <property type="match status" value="1"/>
</dbReference>
<dbReference type="OrthoDB" id="366324at2"/>
<dbReference type="Gene3D" id="3.20.20.450">
    <property type="entry name" value="EAL domain"/>
    <property type="match status" value="1"/>
</dbReference>
<evidence type="ECO:0000313" key="3">
    <source>
        <dbReference type="Proteomes" id="UP000298429"/>
    </source>
</evidence>
<dbReference type="InterPro" id="IPR050706">
    <property type="entry name" value="Cyclic-di-GMP_PDE-like"/>
</dbReference>
<dbReference type="Proteomes" id="UP000298429">
    <property type="component" value="Unassembled WGS sequence"/>
</dbReference>
<dbReference type="CDD" id="cd01948">
    <property type="entry name" value="EAL"/>
    <property type="match status" value="1"/>
</dbReference>
<reference evidence="2 3" key="1">
    <citation type="journal article" date="2019" name="PLoS Negl. Trop. Dis.">
        <title>Revisiting the worldwide diversity of Leptospira species in the environment.</title>
        <authorList>
            <person name="Vincent A.T."/>
            <person name="Schiettekatte O."/>
            <person name="Bourhy P."/>
            <person name="Veyrier F.J."/>
            <person name="Picardeau M."/>
        </authorList>
    </citation>
    <scope>NUCLEOTIDE SEQUENCE [LARGE SCALE GENOMIC DNA]</scope>
    <source>
        <strain evidence="2 3">201702444</strain>
    </source>
</reference>
<accession>A0A5F2BEL8</accession>
<evidence type="ECO:0000313" key="2">
    <source>
        <dbReference type="EMBL" id="TGM03837.1"/>
    </source>
</evidence>
<dbReference type="PANTHER" id="PTHR33121:SF76">
    <property type="entry name" value="SIGNALING PROTEIN"/>
    <property type="match status" value="1"/>
</dbReference>
<dbReference type="SMART" id="SM00052">
    <property type="entry name" value="EAL"/>
    <property type="match status" value="1"/>
</dbReference>
<dbReference type="PROSITE" id="PS50883">
    <property type="entry name" value="EAL"/>
    <property type="match status" value="1"/>
</dbReference>
<comment type="caution">
    <text evidence="2">The sequence shown here is derived from an EMBL/GenBank/DDBJ whole genome shotgun (WGS) entry which is preliminary data.</text>
</comment>
<evidence type="ECO:0000259" key="1">
    <source>
        <dbReference type="PROSITE" id="PS50883"/>
    </source>
</evidence>
<dbReference type="EMBL" id="RQGN01000044">
    <property type="protein sequence ID" value="TGM03837.1"/>
    <property type="molecule type" value="Genomic_DNA"/>
</dbReference>
<gene>
    <name evidence="2" type="ORF">EHQ76_09285</name>
</gene>
<organism evidence="2 3">
    <name type="scientific">Leptospira barantonii</name>
    <dbReference type="NCBI Taxonomy" id="2023184"/>
    <lineage>
        <taxon>Bacteria</taxon>
        <taxon>Pseudomonadati</taxon>
        <taxon>Spirochaetota</taxon>
        <taxon>Spirochaetia</taxon>
        <taxon>Leptospirales</taxon>
        <taxon>Leptospiraceae</taxon>
        <taxon>Leptospira</taxon>
    </lineage>
</organism>
<dbReference type="InterPro" id="IPR035919">
    <property type="entry name" value="EAL_sf"/>
</dbReference>
<dbReference type="AlphaFoldDB" id="A0A5F2BEL8"/>
<name>A0A5F2BEL8_9LEPT</name>
<proteinExistence type="predicted"/>
<protein>
    <submittedName>
        <fullName evidence="2">EAL domain-containing protein</fullName>
    </submittedName>
</protein>
<dbReference type="Pfam" id="PF00563">
    <property type="entry name" value="EAL"/>
    <property type="match status" value="1"/>
</dbReference>
<dbReference type="PANTHER" id="PTHR33121">
    <property type="entry name" value="CYCLIC DI-GMP PHOSPHODIESTERASE PDEF"/>
    <property type="match status" value="1"/>
</dbReference>